<evidence type="ECO:0000313" key="3">
    <source>
        <dbReference type="Proteomes" id="UP000092504"/>
    </source>
</evidence>
<accession>A0A1B8NYQ4</accession>
<feature type="region of interest" description="Disordered" evidence="1">
    <location>
        <begin position="90"/>
        <end position="114"/>
    </location>
</feature>
<evidence type="ECO:0000256" key="1">
    <source>
        <dbReference type="SAM" id="MobiDB-lite"/>
    </source>
</evidence>
<protein>
    <submittedName>
        <fullName evidence="2">Uncharacterized protein</fullName>
    </submittedName>
</protein>
<organism evidence="2 3">
    <name type="scientific">Halomonas elongata</name>
    <dbReference type="NCBI Taxonomy" id="2746"/>
    <lineage>
        <taxon>Bacteria</taxon>
        <taxon>Pseudomonadati</taxon>
        <taxon>Pseudomonadota</taxon>
        <taxon>Gammaproteobacteria</taxon>
        <taxon>Oceanospirillales</taxon>
        <taxon>Halomonadaceae</taxon>
        <taxon>Halomonas</taxon>
    </lineage>
</organism>
<name>A0A1B8NYQ4_HALEL</name>
<evidence type="ECO:0000313" key="2">
    <source>
        <dbReference type="EMBL" id="OBX35128.1"/>
    </source>
</evidence>
<dbReference type="AlphaFoldDB" id="A0A1B8NYQ4"/>
<sequence length="114" mass="12013">MIQGVVAGPRDIMEDIVGMRLGADQAREFLAHGQLAGQAQLEAANALEIADQAQAEDQHQQSGKGAVNAPFQPVLLAGEYHAPHAVDQWYQGDDGTQGTIEKQAGEGAVEPIAQ</sequence>
<dbReference type="Proteomes" id="UP000092504">
    <property type="component" value="Unassembled WGS sequence"/>
</dbReference>
<comment type="caution">
    <text evidence="2">The sequence shown here is derived from an EMBL/GenBank/DDBJ whole genome shotgun (WGS) entry which is preliminary data.</text>
</comment>
<reference evidence="2 3" key="1">
    <citation type="submission" date="2016-06" db="EMBL/GenBank/DDBJ databases">
        <title>Genome sequence of halotolerant plant growth promoting strain of Halomonas elongata HEK1 isolated from salterns of Rann of Kutch, Gujarat, India.</title>
        <authorList>
            <person name="Gaba S."/>
            <person name="Singh R.N."/>
            <person name="Abrol S."/>
            <person name="Kaushik R."/>
            <person name="Saxena A.K."/>
        </authorList>
    </citation>
    <scope>NUCLEOTIDE SEQUENCE [LARGE SCALE GENOMIC DNA]</scope>
    <source>
        <strain evidence="2 3">HEK1</strain>
    </source>
</reference>
<proteinExistence type="predicted"/>
<gene>
    <name evidence="2" type="ORF">A8U91_04199</name>
</gene>
<dbReference type="EMBL" id="MAJD01000002">
    <property type="protein sequence ID" value="OBX35128.1"/>
    <property type="molecule type" value="Genomic_DNA"/>
</dbReference>